<dbReference type="AlphaFoldDB" id="A0A561XNK8"/>
<dbReference type="InterPro" id="IPR000086">
    <property type="entry name" value="NUDIX_hydrolase_dom"/>
</dbReference>
<dbReference type="GO" id="GO:0010945">
    <property type="term" value="F:coenzyme A diphosphatase activity"/>
    <property type="evidence" value="ECO:0007669"/>
    <property type="project" value="InterPro"/>
</dbReference>
<dbReference type="EMBL" id="VJWE01000013">
    <property type="protein sequence ID" value="TWG37699.1"/>
    <property type="molecule type" value="Genomic_DNA"/>
</dbReference>
<dbReference type="Gene3D" id="3.90.79.10">
    <property type="entry name" value="Nucleoside Triphosphate Pyrophosphohydrolase"/>
    <property type="match status" value="1"/>
</dbReference>
<keyword evidence="4" id="KW-0378">Hydrolase</keyword>
<dbReference type="CDD" id="cd03426">
    <property type="entry name" value="NUDIX_CoAse_Nudt7"/>
    <property type="match status" value="1"/>
</dbReference>
<keyword evidence="3" id="KW-0479">Metal-binding</keyword>
<dbReference type="PANTHER" id="PTHR12992">
    <property type="entry name" value="NUDIX HYDROLASE"/>
    <property type="match status" value="1"/>
</dbReference>
<dbReference type="SUPFAM" id="SSF55811">
    <property type="entry name" value="Nudix"/>
    <property type="match status" value="1"/>
</dbReference>
<protein>
    <submittedName>
        <fullName evidence="8">NUDIX domain-containing protein</fullName>
    </submittedName>
</protein>
<dbReference type="InterPro" id="IPR015797">
    <property type="entry name" value="NUDIX_hydrolase-like_dom_sf"/>
</dbReference>
<evidence type="ECO:0000313" key="9">
    <source>
        <dbReference type="Proteomes" id="UP000321485"/>
    </source>
</evidence>
<dbReference type="NCBIfam" id="NF007980">
    <property type="entry name" value="PRK10707.1"/>
    <property type="match status" value="1"/>
</dbReference>
<comment type="cofactor">
    <cofactor evidence="1">
        <name>Mn(2+)</name>
        <dbReference type="ChEBI" id="CHEBI:29035"/>
    </cofactor>
</comment>
<name>A0A561XNK8_ACIDE</name>
<dbReference type="Pfam" id="PF00293">
    <property type="entry name" value="NUDIX"/>
    <property type="match status" value="1"/>
</dbReference>
<dbReference type="InterPro" id="IPR045121">
    <property type="entry name" value="CoAse"/>
</dbReference>
<comment type="cofactor">
    <cofactor evidence="2">
        <name>Mg(2+)</name>
        <dbReference type="ChEBI" id="CHEBI:18420"/>
    </cofactor>
</comment>
<keyword evidence="5" id="KW-0460">Magnesium</keyword>
<evidence type="ECO:0000256" key="6">
    <source>
        <dbReference type="ARBA" id="ARBA00023211"/>
    </source>
</evidence>
<gene>
    <name evidence="8" type="ORF">ATF69_2748</name>
</gene>
<feature type="domain" description="Nudix hydrolase" evidence="7">
    <location>
        <begin position="74"/>
        <end position="205"/>
    </location>
</feature>
<organism evidence="8 9">
    <name type="scientific">Acidovorax delafieldii</name>
    <name type="common">Pseudomonas delafieldii</name>
    <dbReference type="NCBI Taxonomy" id="47920"/>
    <lineage>
        <taxon>Bacteria</taxon>
        <taxon>Pseudomonadati</taxon>
        <taxon>Pseudomonadota</taxon>
        <taxon>Betaproteobacteria</taxon>
        <taxon>Burkholderiales</taxon>
        <taxon>Comamonadaceae</taxon>
        <taxon>Acidovorax</taxon>
    </lineage>
</organism>
<comment type="caution">
    <text evidence="8">The sequence shown here is derived from an EMBL/GenBank/DDBJ whole genome shotgun (WGS) entry which is preliminary data.</text>
</comment>
<proteinExistence type="predicted"/>
<evidence type="ECO:0000259" key="7">
    <source>
        <dbReference type="PROSITE" id="PS51462"/>
    </source>
</evidence>
<evidence type="ECO:0000256" key="2">
    <source>
        <dbReference type="ARBA" id="ARBA00001946"/>
    </source>
</evidence>
<dbReference type="GeneID" id="51111806"/>
<dbReference type="PANTHER" id="PTHR12992:SF11">
    <property type="entry name" value="MITOCHONDRIAL COENZYME A DIPHOSPHATASE NUDT8"/>
    <property type="match status" value="1"/>
</dbReference>
<accession>A0A561XNK8</accession>
<evidence type="ECO:0000256" key="4">
    <source>
        <dbReference type="ARBA" id="ARBA00022801"/>
    </source>
</evidence>
<reference evidence="8 9" key="1">
    <citation type="journal article" date="2015" name="Stand. Genomic Sci.">
        <title>Genomic Encyclopedia of Bacterial and Archaeal Type Strains, Phase III: the genomes of soil and plant-associated and newly described type strains.</title>
        <authorList>
            <person name="Whitman W.B."/>
            <person name="Woyke T."/>
            <person name="Klenk H.P."/>
            <person name="Zhou Y."/>
            <person name="Lilburn T.G."/>
            <person name="Beck B.J."/>
            <person name="De Vos P."/>
            <person name="Vandamme P."/>
            <person name="Eisen J.A."/>
            <person name="Garrity G."/>
            <person name="Hugenholtz P."/>
            <person name="Kyrpides N.C."/>
        </authorList>
    </citation>
    <scope>NUCLEOTIDE SEQUENCE [LARGE SCALE GENOMIC DNA]</scope>
    <source>
        <strain evidence="8 9">DSM 64</strain>
    </source>
</reference>
<dbReference type="Proteomes" id="UP000321485">
    <property type="component" value="Unassembled WGS sequence"/>
</dbReference>
<evidence type="ECO:0000256" key="3">
    <source>
        <dbReference type="ARBA" id="ARBA00022723"/>
    </source>
</evidence>
<keyword evidence="6" id="KW-0464">Manganese</keyword>
<evidence type="ECO:0000313" key="8">
    <source>
        <dbReference type="EMBL" id="TWG37699.1"/>
    </source>
</evidence>
<sequence length="240" mass="26633">MNPSSPPAVSSVIAPLSSLPDFDPRTVPVVGVDAHLPAVPLAVRTPDALRARFAQPPRWEPEVVLEKKFMNREPAHASVLLAIVLREQPMVLLTERTAHLSTHSGQVAFPGGRADPEDASAAETALREAQEEVGLDREFVEVLGTLPTYVTGSSFIITPVVALVQPDCVLRPNPYEVADLFEVPLAFLLDPAHHRRHVFDRDGVHREWFSMPYQQGDKTHFIWGATAGMLRNFYRFMMAE</sequence>
<dbReference type="PROSITE" id="PS51462">
    <property type="entry name" value="NUDIX"/>
    <property type="match status" value="1"/>
</dbReference>
<evidence type="ECO:0000256" key="5">
    <source>
        <dbReference type="ARBA" id="ARBA00022842"/>
    </source>
</evidence>
<evidence type="ECO:0000256" key="1">
    <source>
        <dbReference type="ARBA" id="ARBA00001936"/>
    </source>
</evidence>
<dbReference type="RefSeq" id="WP_208758729.1">
    <property type="nucleotide sequence ID" value="NZ_VJWE01000013.1"/>
</dbReference>
<dbReference type="GO" id="GO:0046872">
    <property type="term" value="F:metal ion binding"/>
    <property type="evidence" value="ECO:0007669"/>
    <property type="project" value="UniProtKB-KW"/>
</dbReference>